<name>A0A9N9ENP5_9GLOM</name>
<dbReference type="Proteomes" id="UP000789759">
    <property type="component" value="Unassembled WGS sequence"/>
</dbReference>
<dbReference type="OrthoDB" id="4703at2759"/>
<gene>
    <name evidence="5" type="ORF">CPELLU_LOCUS10852</name>
</gene>
<dbReference type="InterPro" id="IPR001680">
    <property type="entry name" value="WD40_rpt"/>
</dbReference>
<dbReference type="GO" id="GO:0006383">
    <property type="term" value="P:transcription by RNA polymerase III"/>
    <property type="evidence" value="ECO:0007669"/>
    <property type="project" value="TreeGrafter"/>
</dbReference>
<dbReference type="InterPro" id="IPR015943">
    <property type="entry name" value="WD40/YVTN_repeat-like_dom_sf"/>
</dbReference>
<dbReference type="GO" id="GO:0000127">
    <property type="term" value="C:transcription factor TFIIIC complex"/>
    <property type="evidence" value="ECO:0007669"/>
    <property type="project" value="TreeGrafter"/>
</dbReference>
<keyword evidence="2" id="KW-0804">Transcription</keyword>
<keyword evidence="6" id="KW-1185">Reference proteome</keyword>
<dbReference type="SMART" id="SM00320">
    <property type="entry name" value="WD40"/>
    <property type="match status" value="4"/>
</dbReference>
<dbReference type="SUPFAM" id="SSF50978">
    <property type="entry name" value="WD40 repeat-like"/>
    <property type="match status" value="1"/>
</dbReference>
<proteinExistence type="predicted"/>
<dbReference type="PANTHER" id="PTHR15052:SF2">
    <property type="entry name" value="GENERAL TRANSCRIPTION FACTOR 3C POLYPEPTIDE 2"/>
    <property type="match status" value="1"/>
</dbReference>
<dbReference type="InterPro" id="IPR052416">
    <property type="entry name" value="GTF3C_component"/>
</dbReference>
<evidence type="ECO:0000256" key="3">
    <source>
        <dbReference type="ARBA" id="ARBA00023242"/>
    </source>
</evidence>
<dbReference type="PANTHER" id="PTHR15052">
    <property type="entry name" value="RNA POLYMERASE III TRANSCRIPTION INITIATION FACTOR COMPLEX SUBUNIT"/>
    <property type="match status" value="1"/>
</dbReference>
<sequence>MSTSLDQTLTTNRSLSKRKKHANPNRGDIGEVFNDEWEDVVLGPKKRLLQSVGINFESLPQNAYEFVKIKSDDLEILDESIGRTYLPHLQDPFSIVLTNSDPIRVSQFESCPLNDKLPRKVGHIINIGGSVWAMDWCPNIQAQRGQYLAIAGYKSTTEEHHHIARRQKNDVNYAIQIWKIDCQDDPTSVEDPKLDIVICHEFGCTFDLQWCPYGAYDNGMNAFESQSEHFIPKLGIIAASFSDGSIGIFAIPQPDYVRNKLGLSQDSNKPLFVKFLKPLLILSLPQVLCWTVSWGGHKKIATGCTNGDIAIWDIEDILTYNITNGTFSDSEVVPTRYFRAHDSCIRQITWNSMENPSHTLSCGHDGRLLIFNEREPWFKNMIQRIRAFMMTACWPCHYGGIAFADADNTIRYIRMDDLKKTTGLIMHHATVFRIAASYFHPFMASCSADGTVKMANICRLRDRHQVTLYRIGLDEDQKTVLFWDNIKSQETTATYHTSKTFSHFFKPEVSIQRIAWNPNFNAGTWIASGGTLGLVRVESTNRE</sequence>
<accession>A0A9N9ENP5</accession>
<evidence type="ECO:0000313" key="6">
    <source>
        <dbReference type="Proteomes" id="UP000789759"/>
    </source>
</evidence>
<comment type="subcellular location">
    <subcellularLocation>
        <location evidence="1">Nucleus</location>
    </subcellularLocation>
</comment>
<organism evidence="5 6">
    <name type="scientific">Cetraspora pellucida</name>
    <dbReference type="NCBI Taxonomy" id="1433469"/>
    <lineage>
        <taxon>Eukaryota</taxon>
        <taxon>Fungi</taxon>
        <taxon>Fungi incertae sedis</taxon>
        <taxon>Mucoromycota</taxon>
        <taxon>Glomeromycotina</taxon>
        <taxon>Glomeromycetes</taxon>
        <taxon>Diversisporales</taxon>
        <taxon>Gigasporaceae</taxon>
        <taxon>Cetraspora</taxon>
    </lineage>
</organism>
<dbReference type="GO" id="GO:0005634">
    <property type="term" value="C:nucleus"/>
    <property type="evidence" value="ECO:0007669"/>
    <property type="project" value="UniProtKB-SubCell"/>
</dbReference>
<evidence type="ECO:0000256" key="4">
    <source>
        <dbReference type="SAM" id="MobiDB-lite"/>
    </source>
</evidence>
<comment type="caution">
    <text evidence="5">The sequence shown here is derived from an EMBL/GenBank/DDBJ whole genome shotgun (WGS) entry which is preliminary data.</text>
</comment>
<dbReference type="Gene3D" id="2.130.10.10">
    <property type="entry name" value="YVTN repeat-like/Quinoprotein amine dehydrogenase"/>
    <property type="match status" value="1"/>
</dbReference>
<dbReference type="AlphaFoldDB" id="A0A9N9ENP5"/>
<feature type="region of interest" description="Disordered" evidence="4">
    <location>
        <begin position="1"/>
        <end position="28"/>
    </location>
</feature>
<protein>
    <submittedName>
        <fullName evidence="5">15220_t:CDS:1</fullName>
    </submittedName>
</protein>
<evidence type="ECO:0000313" key="5">
    <source>
        <dbReference type="EMBL" id="CAG8682147.1"/>
    </source>
</evidence>
<reference evidence="5" key="1">
    <citation type="submission" date="2021-06" db="EMBL/GenBank/DDBJ databases">
        <authorList>
            <person name="Kallberg Y."/>
            <person name="Tangrot J."/>
            <person name="Rosling A."/>
        </authorList>
    </citation>
    <scope>NUCLEOTIDE SEQUENCE</scope>
    <source>
        <strain evidence="5">FL966</strain>
    </source>
</reference>
<evidence type="ECO:0000256" key="2">
    <source>
        <dbReference type="ARBA" id="ARBA00023163"/>
    </source>
</evidence>
<evidence type="ECO:0000256" key="1">
    <source>
        <dbReference type="ARBA" id="ARBA00004123"/>
    </source>
</evidence>
<keyword evidence="3" id="KW-0539">Nucleus</keyword>
<dbReference type="EMBL" id="CAJVQA010009198">
    <property type="protein sequence ID" value="CAG8682147.1"/>
    <property type="molecule type" value="Genomic_DNA"/>
</dbReference>
<feature type="compositionally biased region" description="Polar residues" evidence="4">
    <location>
        <begin position="1"/>
        <end position="14"/>
    </location>
</feature>
<dbReference type="InterPro" id="IPR036322">
    <property type="entry name" value="WD40_repeat_dom_sf"/>
</dbReference>
<dbReference type="Pfam" id="PF00400">
    <property type="entry name" value="WD40"/>
    <property type="match status" value="1"/>
</dbReference>